<dbReference type="CDD" id="cd08674">
    <property type="entry name" value="Cdt1_m"/>
    <property type="match status" value="1"/>
</dbReference>
<evidence type="ECO:0000259" key="4">
    <source>
        <dbReference type="SMART" id="SM01075"/>
    </source>
</evidence>
<dbReference type="RefSeq" id="XP_027362913.1">
    <property type="nucleotide sequence ID" value="XM_027507112.1"/>
</dbReference>
<dbReference type="GO" id="GO:0000076">
    <property type="term" value="P:DNA replication checkpoint signaling"/>
    <property type="evidence" value="ECO:0007669"/>
    <property type="project" value="TreeGrafter"/>
</dbReference>
<proteinExistence type="inferred from homology"/>
<dbReference type="GO" id="GO:0070182">
    <property type="term" value="F:DNA polymerase binding"/>
    <property type="evidence" value="ECO:0007669"/>
    <property type="project" value="TreeGrafter"/>
</dbReference>
<keyword evidence="2" id="KW-0131">Cell cycle</keyword>
<organism evidence="5 6">
    <name type="scientific">Abrus precatorius</name>
    <name type="common">Indian licorice</name>
    <name type="synonym">Glycine abrus</name>
    <dbReference type="NCBI Taxonomy" id="3816"/>
    <lineage>
        <taxon>Eukaryota</taxon>
        <taxon>Viridiplantae</taxon>
        <taxon>Streptophyta</taxon>
        <taxon>Embryophyta</taxon>
        <taxon>Tracheophyta</taxon>
        <taxon>Spermatophyta</taxon>
        <taxon>Magnoliopsida</taxon>
        <taxon>eudicotyledons</taxon>
        <taxon>Gunneridae</taxon>
        <taxon>Pentapetalae</taxon>
        <taxon>rosids</taxon>
        <taxon>fabids</taxon>
        <taxon>Fabales</taxon>
        <taxon>Fabaceae</taxon>
        <taxon>Papilionoideae</taxon>
        <taxon>50 kb inversion clade</taxon>
        <taxon>NPAAA clade</taxon>
        <taxon>indigoferoid/millettioid clade</taxon>
        <taxon>Abreae</taxon>
        <taxon>Abrus</taxon>
    </lineage>
</organism>
<dbReference type="SUPFAM" id="SSF46785">
    <property type="entry name" value="Winged helix' DNA-binding domain"/>
    <property type="match status" value="1"/>
</dbReference>
<reference evidence="5" key="1">
    <citation type="journal article" date="2019" name="Toxins">
        <title>Detection of Abrin-Like and Prepropulchellin-Like Toxin Genes and Transcripts Using Whole Genome Sequencing and Full-Length Transcript Sequencing of Abrus precatorius.</title>
        <authorList>
            <person name="Hovde B.T."/>
            <person name="Daligault H.E."/>
            <person name="Hanschen E.R."/>
            <person name="Kunde Y.A."/>
            <person name="Johnson M.B."/>
            <person name="Starkenburg S.R."/>
            <person name="Johnson S.L."/>
        </authorList>
    </citation>
    <scope>NUCLEOTIDE SEQUENCE [LARGE SCALE GENOMIC DNA]</scope>
</reference>
<dbReference type="InterPro" id="IPR032054">
    <property type="entry name" value="Cdt1_C"/>
</dbReference>
<feature type="region of interest" description="Disordered" evidence="3">
    <location>
        <begin position="448"/>
        <end position="484"/>
    </location>
</feature>
<feature type="region of interest" description="Disordered" evidence="3">
    <location>
        <begin position="398"/>
        <end position="419"/>
    </location>
</feature>
<evidence type="ECO:0000256" key="1">
    <source>
        <dbReference type="ARBA" id="ARBA00008356"/>
    </source>
</evidence>
<keyword evidence="5" id="KW-1185">Reference proteome</keyword>
<dbReference type="GO" id="GO:0071163">
    <property type="term" value="P:DNA replication preinitiation complex assembly"/>
    <property type="evidence" value="ECO:0007669"/>
    <property type="project" value="InterPro"/>
</dbReference>
<feature type="compositionally biased region" description="Polar residues" evidence="3">
    <location>
        <begin position="398"/>
        <end position="409"/>
    </location>
</feature>
<dbReference type="SMART" id="SM01075">
    <property type="entry name" value="CDT1"/>
    <property type="match status" value="1"/>
</dbReference>
<feature type="compositionally biased region" description="Basic and acidic residues" evidence="3">
    <location>
        <begin position="410"/>
        <end position="419"/>
    </location>
</feature>
<dbReference type="InterPro" id="IPR045173">
    <property type="entry name" value="Cdt1"/>
</dbReference>
<dbReference type="InterPro" id="IPR038090">
    <property type="entry name" value="Cdt1_C_WH_dom_sf"/>
</dbReference>
<dbReference type="GO" id="GO:0030174">
    <property type="term" value="P:regulation of DNA-templated DNA replication initiation"/>
    <property type="evidence" value="ECO:0007669"/>
    <property type="project" value="InterPro"/>
</dbReference>
<dbReference type="Pfam" id="PF16679">
    <property type="entry name" value="CDT1_C"/>
    <property type="match status" value="1"/>
</dbReference>
<dbReference type="InterPro" id="IPR036390">
    <property type="entry name" value="WH_DNA-bd_sf"/>
</dbReference>
<dbReference type="AlphaFoldDB" id="A0A8B8M4M4"/>
<evidence type="ECO:0000256" key="2">
    <source>
        <dbReference type="ARBA" id="ARBA00023306"/>
    </source>
</evidence>
<dbReference type="GO" id="GO:0005634">
    <property type="term" value="C:nucleus"/>
    <property type="evidence" value="ECO:0007669"/>
    <property type="project" value="TreeGrafter"/>
</dbReference>
<comment type="similarity">
    <text evidence="1">Belongs to the Cdt1 family.</text>
</comment>
<evidence type="ECO:0000313" key="6">
    <source>
        <dbReference type="RefSeq" id="XP_027362913.1"/>
    </source>
</evidence>
<feature type="compositionally biased region" description="Basic residues" evidence="3">
    <location>
        <begin position="468"/>
        <end position="477"/>
    </location>
</feature>
<dbReference type="InterPro" id="IPR014939">
    <property type="entry name" value="CDT1_Gemini-bd-like"/>
</dbReference>
<feature type="region of interest" description="Disordered" evidence="3">
    <location>
        <begin position="1"/>
        <end position="52"/>
    </location>
</feature>
<dbReference type="PANTHER" id="PTHR28637">
    <property type="entry name" value="DNA REPLICATION FACTOR CDT1"/>
    <property type="match status" value="1"/>
</dbReference>
<dbReference type="GeneID" id="113870707"/>
<dbReference type="GO" id="GO:0000278">
    <property type="term" value="P:mitotic cell cycle"/>
    <property type="evidence" value="ECO:0007669"/>
    <property type="project" value="TreeGrafter"/>
</dbReference>
<name>A0A8B8M4M4_ABRPR</name>
<gene>
    <name evidence="6" type="primary">LOC113870707</name>
</gene>
<reference evidence="6" key="2">
    <citation type="submission" date="2025-08" db="UniProtKB">
        <authorList>
            <consortium name="RefSeq"/>
        </authorList>
    </citation>
    <scope>IDENTIFICATION</scope>
    <source>
        <tissue evidence="6">Young leaves</tissue>
    </source>
</reference>
<protein>
    <submittedName>
        <fullName evidence="6">CDT1-like protein b</fullName>
    </submittedName>
</protein>
<dbReference type="FunFam" id="1.10.10.1420:FF:000003">
    <property type="entry name" value="CDT1-like protein a chloroplastic"/>
    <property type="match status" value="1"/>
</dbReference>
<dbReference type="GO" id="GO:0003677">
    <property type="term" value="F:DNA binding"/>
    <property type="evidence" value="ECO:0007669"/>
    <property type="project" value="InterPro"/>
</dbReference>
<evidence type="ECO:0000256" key="3">
    <source>
        <dbReference type="SAM" id="MobiDB-lite"/>
    </source>
</evidence>
<evidence type="ECO:0000313" key="5">
    <source>
        <dbReference type="Proteomes" id="UP000694853"/>
    </source>
</evidence>
<sequence length="629" mass="69866">MEKSFESPSLSCGGKSKKKLHFRSSEVESPDSVQLSSKTPEKKTLQRTRNRGVALSVAEIRKVAERLQDRKQCNDKTSSQVKSARRQISLPSPSKPKTFSDDTLKLPKKYEFLGEFFDSLDSSIRLLHLKGSMPSFTNISPKIECLTDRRFTHGHLAQMKFVLPEAIVIKKVLVFDERTSCMKPDLHVTINPDAVESDAKALPQCGSVSLRKLFRTRLRDFCKSHPEGDEIPEETLPEPFNHPKKDSLLDMLKTRSSSLATGTLSDACEAHSPAILTPCMKNNDVANDAEPGSIEENLSVPITTSAELLYQQPAVASHVPQSFRRRFSQKCKANGADNVQQKPPSDSLPPLAFSVSVSSLKKNPSVDGTKCHLRAFPSKLASKTTSSERCTAMCASLESSNAPPCTPSKTIEHKENKDGSLESVDAMSTPAKFISTPSRLMTATPALPSPKRHFVSPDDNSTSSLNKLVRRPPRSRSLKFDSPVKNKETVNEDIAGALPIDDDVFEILPENLIKSIREKEKMAMEERDPTISQAKRRKKIIASLPKLFNMIHLLFHKRSVITKEELVSKIISNHCDIVDRSEVEEQMKLLQELVPEGISEKLASSGDFLVCINKMLNPETVRASLEEAK</sequence>
<dbReference type="Pfam" id="PF08839">
    <property type="entry name" value="CDT1"/>
    <property type="match status" value="1"/>
</dbReference>
<dbReference type="PANTHER" id="PTHR28637:SF1">
    <property type="entry name" value="DNA REPLICATION FACTOR CDT1"/>
    <property type="match status" value="1"/>
</dbReference>
<dbReference type="OrthoDB" id="341730at2759"/>
<accession>A0A8B8M4M4</accession>
<dbReference type="Proteomes" id="UP000694853">
    <property type="component" value="Unplaced"/>
</dbReference>
<dbReference type="KEGG" id="aprc:113870707"/>
<feature type="domain" description="CDT1 Geminin-binding" evidence="4">
    <location>
        <begin position="106"/>
        <end position="238"/>
    </location>
</feature>
<dbReference type="CDD" id="cd08767">
    <property type="entry name" value="Cdt1_c"/>
    <property type="match status" value="1"/>
</dbReference>
<dbReference type="Gene3D" id="1.10.10.1420">
    <property type="entry name" value="DNA replication factor Cdt1, C-terminal WH domain"/>
    <property type="match status" value="1"/>
</dbReference>
<feature type="region of interest" description="Disordered" evidence="3">
    <location>
        <begin position="69"/>
        <end position="101"/>
    </location>
</feature>